<accession>A0AAW2QI63</accession>
<comment type="caution">
    <text evidence="2">The sequence shown here is derived from an EMBL/GenBank/DDBJ whole genome shotgun (WGS) entry which is preliminary data.</text>
</comment>
<reference evidence="2" key="1">
    <citation type="submission" date="2020-06" db="EMBL/GenBank/DDBJ databases">
        <authorList>
            <person name="Li T."/>
            <person name="Hu X."/>
            <person name="Zhang T."/>
            <person name="Song X."/>
            <person name="Zhang H."/>
            <person name="Dai N."/>
            <person name="Sheng W."/>
            <person name="Hou X."/>
            <person name="Wei L."/>
        </authorList>
    </citation>
    <scope>NUCLEOTIDE SEQUENCE</scope>
    <source>
        <strain evidence="2">G02</strain>
        <tissue evidence="2">Leaf</tissue>
    </source>
</reference>
<sequence>METPNVQGKQKVGEALITSQALQVVSGTSLAPITGSVVPTPSRPVDPAVDPARHCTSSDISSTELSPVLLGIIQQMITTAIREQLAILGPVQATIPSKVGAPEEVDPASAVPEPNNVEGPNA</sequence>
<organism evidence="2">
    <name type="scientific">Sesamum radiatum</name>
    <name type="common">Black benniseed</name>
    <dbReference type="NCBI Taxonomy" id="300843"/>
    <lineage>
        <taxon>Eukaryota</taxon>
        <taxon>Viridiplantae</taxon>
        <taxon>Streptophyta</taxon>
        <taxon>Embryophyta</taxon>
        <taxon>Tracheophyta</taxon>
        <taxon>Spermatophyta</taxon>
        <taxon>Magnoliopsida</taxon>
        <taxon>eudicotyledons</taxon>
        <taxon>Gunneridae</taxon>
        <taxon>Pentapetalae</taxon>
        <taxon>asterids</taxon>
        <taxon>lamiids</taxon>
        <taxon>Lamiales</taxon>
        <taxon>Pedaliaceae</taxon>
        <taxon>Sesamum</taxon>
    </lineage>
</organism>
<dbReference type="AlphaFoldDB" id="A0AAW2QI63"/>
<gene>
    <name evidence="2" type="ORF">Sradi_3634100</name>
</gene>
<evidence type="ECO:0000256" key="1">
    <source>
        <dbReference type="SAM" id="MobiDB-lite"/>
    </source>
</evidence>
<feature type="region of interest" description="Disordered" evidence="1">
    <location>
        <begin position="37"/>
        <end position="60"/>
    </location>
</feature>
<dbReference type="EMBL" id="JACGWJ010000015">
    <property type="protein sequence ID" value="KAL0367440.1"/>
    <property type="molecule type" value="Genomic_DNA"/>
</dbReference>
<proteinExistence type="predicted"/>
<feature type="region of interest" description="Disordered" evidence="1">
    <location>
        <begin position="99"/>
        <end position="122"/>
    </location>
</feature>
<name>A0AAW2QI63_SESRA</name>
<protein>
    <submittedName>
        <fullName evidence="2">Uncharacterized protein</fullName>
    </submittedName>
</protein>
<reference evidence="2" key="2">
    <citation type="journal article" date="2024" name="Plant">
        <title>Genomic evolution and insights into agronomic trait innovations of Sesamum species.</title>
        <authorList>
            <person name="Miao H."/>
            <person name="Wang L."/>
            <person name="Qu L."/>
            <person name="Liu H."/>
            <person name="Sun Y."/>
            <person name="Le M."/>
            <person name="Wang Q."/>
            <person name="Wei S."/>
            <person name="Zheng Y."/>
            <person name="Lin W."/>
            <person name="Duan Y."/>
            <person name="Cao H."/>
            <person name="Xiong S."/>
            <person name="Wang X."/>
            <person name="Wei L."/>
            <person name="Li C."/>
            <person name="Ma Q."/>
            <person name="Ju M."/>
            <person name="Zhao R."/>
            <person name="Li G."/>
            <person name="Mu C."/>
            <person name="Tian Q."/>
            <person name="Mei H."/>
            <person name="Zhang T."/>
            <person name="Gao T."/>
            <person name="Zhang H."/>
        </authorList>
    </citation>
    <scope>NUCLEOTIDE SEQUENCE</scope>
    <source>
        <strain evidence="2">G02</strain>
    </source>
</reference>
<evidence type="ECO:0000313" key="2">
    <source>
        <dbReference type="EMBL" id="KAL0367440.1"/>
    </source>
</evidence>